<feature type="compositionally biased region" description="Basic and acidic residues" evidence="13">
    <location>
        <begin position="297"/>
        <end position="310"/>
    </location>
</feature>
<dbReference type="PANTHER" id="PTHR45782:SF4">
    <property type="entry name" value="MITOCHONDRIAL RIBOSOME-ASSOCIATED GTPASE 1"/>
    <property type="match status" value="1"/>
</dbReference>
<dbReference type="GO" id="GO:0006412">
    <property type="term" value="P:translation"/>
    <property type="evidence" value="ECO:0007669"/>
    <property type="project" value="TreeGrafter"/>
</dbReference>
<keyword evidence="7" id="KW-0694">RNA-binding</keyword>
<dbReference type="PIRSF" id="PIRSF006230">
    <property type="entry name" value="MG442"/>
    <property type="match status" value="1"/>
</dbReference>
<dbReference type="InterPro" id="IPR019991">
    <property type="entry name" value="GTP-bd_ribosome_bgen"/>
</dbReference>
<comment type="subcellular location">
    <subcellularLocation>
        <location evidence="1 11">Cytoplasm</location>
    </subcellularLocation>
</comment>
<keyword evidence="4" id="KW-0690">Ribosome biogenesis</keyword>
<proteinExistence type="inferred from homology"/>
<evidence type="ECO:0000256" key="12">
    <source>
        <dbReference type="PIRSR" id="PIRSR006230-1"/>
    </source>
</evidence>
<dbReference type="STRING" id="1884432.SAMN05518683_102173"/>
<evidence type="ECO:0000313" key="15">
    <source>
        <dbReference type="EMBL" id="SFP06860.1"/>
    </source>
</evidence>
<reference evidence="16" key="1">
    <citation type="submission" date="2016-10" db="EMBL/GenBank/DDBJ databases">
        <authorList>
            <person name="Varghese N."/>
            <person name="Submissions S."/>
        </authorList>
    </citation>
    <scope>NUCLEOTIDE SEQUENCE [LARGE SCALE GENOMIC DNA]</scope>
    <source>
        <strain evidence="16">S7</strain>
    </source>
</reference>
<feature type="compositionally biased region" description="Basic and acidic residues" evidence="13">
    <location>
        <begin position="280"/>
        <end position="290"/>
    </location>
</feature>
<dbReference type="InterPro" id="IPR006073">
    <property type="entry name" value="GTP-bd"/>
</dbReference>
<evidence type="ECO:0000256" key="8">
    <source>
        <dbReference type="ARBA" id="ARBA00023134"/>
    </source>
</evidence>
<evidence type="ECO:0000259" key="14">
    <source>
        <dbReference type="PROSITE" id="PS51721"/>
    </source>
</evidence>
<dbReference type="FunFam" id="3.40.50.300:FF:000590">
    <property type="entry name" value="Ribosome biogenesis GTPase A"/>
    <property type="match status" value="1"/>
</dbReference>
<evidence type="ECO:0000256" key="5">
    <source>
        <dbReference type="ARBA" id="ARBA00022741"/>
    </source>
</evidence>
<dbReference type="InterPro" id="IPR023179">
    <property type="entry name" value="GTP-bd_ortho_bundle_sf"/>
</dbReference>
<evidence type="ECO:0000256" key="7">
    <source>
        <dbReference type="ARBA" id="ARBA00022884"/>
    </source>
</evidence>
<dbReference type="InterPro" id="IPR030378">
    <property type="entry name" value="G_CP_dom"/>
</dbReference>
<dbReference type="OrthoDB" id="9779790at2"/>
<evidence type="ECO:0000256" key="6">
    <source>
        <dbReference type="ARBA" id="ARBA00022801"/>
    </source>
</evidence>
<comment type="similarity">
    <text evidence="11">Belongs to the TRAFAC class YlqF/YawG GTPase family. MTG1 subfamily.</text>
</comment>
<dbReference type="CDD" id="cd01856">
    <property type="entry name" value="YlqF"/>
    <property type="match status" value="1"/>
</dbReference>
<keyword evidence="5 11" id="KW-0547">Nucleotide-binding</keyword>
<comment type="function">
    <text evidence="11">Required for a late step of 50S ribosomal subunit assembly. Has GTPase activity.</text>
</comment>
<evidence type="ECO:0000256" key="3">
    <source>
        <dbReference type="ARBA" id="ARBA00022490"/>
    </source>
</evidence>
<keyword evidence="6" id="KW-0378">Hydrolase</keyword>
<evidence type="ECO:0000256" key="1">
    <source>
        <dbReference type="ARBA" id="ARBA00004496"/>
    </source>
</evidence>
<dbReference type="Pfam" id="PF01926">
    <property type="entry name" value="MMR_HSR1"/>
    <property type="match status" value="1"/>
</dbReference>
<evidence type="ECO:0000256" key="4">
    <source>
        <dbReference type="ARBA" id="ARBA00022517"/>
    </source>
</evidence>
<dbReference type="NCBIfam" id="TIGR03596">
    <property type="entry name" value="GTPase_YlqF"/>
    <property type="match status" value="1"/>
</dbReference>
<name>A0A1I5MBH4_9BACI</name>
<dbReference type="EMBL" id="FOXD01000002">
    <property type="protein sequence ID" value="SFP06860.1"/>
    <property type="molecule type" value="Genomic_DNA"/>
</dbReference>
<keyword evidence="3 11" id="KW-0963">Cytoplasm</keyword>
<evidence type="ECO:0000313" key="16">
    <source>
        <dbReference type="Proteomes" id="UP000198892"/>
    </source>
</evidence>
<dbReference type="RefSeq" id="WP_093335015.1">
    <property type="nucleotide sequence ID" value="NZ_FOXD01000002.1"/>
</dbReference>
<gene>
    <name evidence="15" type="ORF">SAMN05518683_102173</name>
</gene>
<dbReference type="Proteomes" id="UP000198892">
    <property type="component" value="Unassembled WGS sequence"/>
</dbReference>
<dbReference type="PANTHER" id="PTHR45782">
    <property type="entry name" value="MITOCHONDRIAL RIBOSOME-ASSOCIATED GTPASE 1"/>
    <property type="match status" value="1"/>
</dbReference>
<dbReference type="Gene3D" id="1.10.1580.10">
    <property type="match status" value="1"/>
</dbReference>
<keyword evidence="8 11" id="KW-0342">GTP-binding</keyword>
<evidence type="ECO:0000256" key="9">
    <source>
        <dbReference type="ARBA" id="ARBA00025021"/>
    </source>
</evidence>
<dbReference type="InterPro" id="IPR027417">
    <property type="entry name" value="P-loop_NTPase"/>
</dbReference>
<dbReference type="PROSITE" id="PS51721">
    <property type="entry name" value="G_CP"/>
    <property type="match status" value="1"/>
</dbReference>
<dbReference type="FunFam" id="1.10.1580.10:FF:000003">
    <property type="entry name" value="Ribosome biogenesis GTPase A"/>
    <property type="match status" value="1"/>
</dbReference>
<dbReference type="GO" id="GO:0042254">
    <property type="term" value="P:ribosome biogenesis"/>
    <property type="evidence" value="ECO:0007669"/>
    <property type="project" value="UniProtKB-KW"/>
</dbReference>
<dbReference type="InterPro" id="IPR016478">
    <property type="entry name" value="GTPase_MTG1"/>
</dbReference>
<dbReference type="GO" id="GO:0005737">
    <property type="term" value="C:cytoplasm"/>
    <property type="evidence" value="ECO:0007669"/>
    <property type="project" value="UniProtKB-SubCell"/>
</dbReference>
<evidence type="ECO:0000256" key="13">
    <source>
        <dbReference type="SAM" id="MobiDB-lite"/>
    </source>
</evidence>
<feature type="region of interest" description="Disordered" evidence="13">
    <location>
        <begin position="276"/>
        <end position="310"/>
    </location>
</feature>
<evidence type="ECO:0000256" key="10">
    <source>
        <dbReference type="ARBA" id="ARBA00025856"/>
    </source>
</evidence>
<dbReference type="GO" id="GO:0003723">
    <property type="term" value="F:RNA binding"/>
    <property type="evidence" value="ECO:0007669"/>
    <property type="project" value="UniProtKB-KW"/>
</dbReference>
<feature type="binding site" evidence="12">
    <location>
        <position position="174"/>
    </location>
    <ligand>
        <name>GTP</name>
        <dbReference type="ChEBI" id="CHEBI:37565"/>
    </ligand>
</feature>
<evidence type="ECO:0000256" key="2">
    <source>
        <dbReference type="ARBA" id="ARBA00014898"/>
    </source>
</evidence>
<comment type="subunit">
    <text evidence="10">Interacts with ctc. Interacts with the immature 50S ribosome subunit. 2 molecules of rbgA bind to one 50S subunit.</text>
</comment>
<evidence type="ECO:0000256" key="11">
    <source>
        <dbReference type="PIRNR" id="PIRNR006230"/>
    </source>
</evidence>
<dbReference type="GO" id="GO:0003924">
    <property type="term" value="F:GTPase activity"/>
    <property type="evidence" value="ECO:0007669"/>
    <property type="project" value="TreeGrafter"/>
</dbReference>
<comment type="function">
    <text evidence="9">Essential protein that is required for a late step of 50S ribosomal subunit assembly. Has GTPase activity that is stimulated by interaction with the immature 50S ribosome subunit. Binds to the 23S rRNA. Required for the association of ribosomal proteins rplP and rpmA with the large subunit.</text>
</comment>
<protein>
    <recommendedName>
        <fullName evidence="2 11">Ribosome biogenesis GTPase A</fullName>
    </recommendedName>
</protein>
<dbReference type="Gene3D" id="3.40.50.300">
    <property type="entry name" value="P-loop containing nucleotide triphosphate hydrolases"/>
    <property type="match status" value="1"/>
</dbReference>
<dbReference type="SUPFAM" id="SSF52540">
    <property type="entry name" value="P-loop containing nucleoside triphosphate hydrolases"/>
    <property type="match status" value="1"/>
</dbReference>
<dbReference type="AlphaFoldDB" id="A0A1I5MBH4"/>
<dbReference type="GO" id="GO:0005525">
    <property type="term" value="F:GTP binding"/>
    <property type="evidence" value="ECO:0007669"/>
    <property type="project" value="UniProtKB-KW"/>
</dbReference>
<feature type="domain" description="CP-type G" evidence="14">
    <location>
        <begin position="11"/>
        <end position="178"/>
    </location>
</feature>
<sequence length="310" mass="34865">MTIQWYPGHMEKAKRQVAEQLKRVDAAVELVDARIPFSSRNPMLDQILQDKPRVVVLTKSDMADPDVSAQWLRFYEAQGAEAVTLNALQSKGAKPVIDKAEKVTAPIFDKMKQKGIRPRAIRAMILGIPNVGKSTVINRLVGRKTAKTGDKPGITKAQQWLKVGNKMELLDTPGILWPKFEDQMVGYRLAATGAIKDERLDLEDIALYLTRLLKERYPQALKERYRIEELPADDHDLFTQIGSKRGCLQPGGYVDEEQCAALILREFRDGKLGRLSLETPSDHEEKKDTHASSNAEKSSDIMSRDKDADV</sequence>
<accession>A0A1I5MBH4</accession>
<organism evidence="15 16">
    <name type="scientific">Salibacterium halotolerans</name>
    <dbReference type="NCBI Taxonomy" id="1884432"/>
    <lineage>
        <taxon>Bacteria</taxon>
        <taxon>Bacillati</taxon>
        <taxon>Bacillota</taxon>
        <taxon>Bacilli</taxon>
        <taxon>Bacillales</taxon>
        <taxon>Bacillaceae</taxon>
    </lineage>
</organism>
<feature type="binding site" evidence="12">
    <location>
        <begin position="130"/>
        <end position="135"/>
    </location>
    <ligand>
        <name>GTP</name>
        <dbReference type="ChEBI" id="CHEBI:37565"/>
    </ligand>
</feature>
<keyword evidence="16" id="KW-1185">Reference proteome</keyword>